<dbReference type="OrthoDB" id="1326213at2759"/>
<dbReference type="Proteomes" id="UP000824120">
    <property type="component" value="Chromosome 3"/>
</dbReference>
<comment type="caution">
    <text evidence="2">The sequence shown here is derived from an EMBL/GenBank/DDBJ whole genome shotgun (WGS) entry which is preliminary data.</text>
</comment>
<reference evidence="2 3" key="1">
    <citation type="submission" date="2020-09" db="EMBL/GenBank/DDBJ databases">
        <title>De no assembly of potato wild relative species, Solanum commersonii.</title>
        <authorList>
            <person name="Cho K."/>
        </authorList>
    </citation>
    <scope>NUCLEOTIDE SEQUENCE [LARGE SCALE GENOMIC DNA]</scope>
    <source>
        <strain evidence="2">LZ3.2</strain>
        <tissue evidence="2">Leaf</tissue>
    </source>
</reference>
<feature type="region of interest" description="Disordered" evidence="1">
    <location>
        <begin position="29"/>
        <end position="80"/>
    </location>
</feature>
<accession>A0A9J5ZQN6</accession>
<dbReference type="EMBL" id="JACXVP010000003">
    <property type="protein sequence ID" value="KAG5614525.1"/>
    <property type="molecule type" value="Genomic_DNA"/>
</dbReference>
<gene>
    <name evidence="2" type="ORF">H5410_014349</name>
</gene>
<evidence type="ECO:0000256" key="1">
    <source>
        <dbReference type="SAM" id="MobiDB-lite"/>
    </source>
</evidence>
<sequence>MTQHIYLLQERIKILHFEINQTQPLQIEDYPKEQRISPSRSKMDKKGVHSPKNVEEDTVPAKGTASPVQTVAGEDLSNPLMADTLPKSVRILPTSFNITRTTKHGKRTKDSC</sequence>
<feature type="compositionally biased region" description="Basic and acidic residues" evidence="1">
    <location>
        <begin position="29"/>
        <end position="55"/>
    </location>
</feature>
<organism evidence="2 3">
    <name type="scientific">Solanum commersonii</name>
    <name type="common">Commerson's wild potato</name>
    <name type="synonym">Commerson's nightshade</name>
    <dbReference type="NCBI Taxonomy" id="4109"/>
    <lineage>
        <taxon>Eukaryota</taxon>
        <taxon>Viridiplantae</taxon>
        <taxon>Streptophyta</taxon>
        <taxon>Embryophyta</taxon>
        <taxon>Tracheophyta</taxon>
        <taxon>Spermatophyta</taxon>
        <taxon>Magnoliopsida</taxon>
        <taxon>eudicotyledons</taxon>
        <taxon>Gunneridae</taxon>
        <taxon>Pentapetalae</taxon>
        <taxon>asterids</taxon>
        <taxon>lamiids</taxon>
        <taxon>Solanales</taxon>
        <taxon>Solanaceae</taxon>
        <taxon>Solanoideae</taxon>
        <taxon>Solaneae</taxon>
        <taxon>Solanum</taxon>
    </lineage>
</organism>
<proteinExistence type="predicted"/>
<keyword evidence="3" id="KW-1185">Reference proteome</keyword>
<protein>
    <submittedName>
        <fullName evidence="2">Uncharacterized protein</fullName>
    </submittedName>
</protein>
<dbReference type="AlphaFoldDB" id="A0A9J5ZQN6"/>
<evidence type="ECO:0000313" key="3">
    <source>
        <dbReference type="Proteomes" id="UP000824120"/>
    </source>
</evidence>
<name>A0A9J5ZQN6_SOLCO</name>
<evidence type="ECO:0000313" key="2">
    <source>
        <dbReference type="EMBL" id="KAG5614525.1"/>
    </source>
</evidence>